<dbReference type="HOGENOM" id="CLU_2374911_0_0_1"/>
<dbReference type="InParanoid" id="E9GWC5"/>
<dbReference type="EMBL" id="GL732570">
    <property type="protein sequence ID" value="EFX76214.1"/>
    <property type="molecule type" value="Genomic_DNA"/>
</dbReference>
<dbReference type="Proteomes" id="UP000000305">
    <property type="component" value="Unassembled WGS sequence"/>
</dbReference>
<keyword evidence="2" id="KW-1185">Reference proteome</keyword>
<protein>
    <submittedName>
        <fullName evidence="1">Uncharacterized protein</fullName>
    </submittedName>
</protein>
<accession>E9GWC5</accession>
<evidence type="ECO:0000313" key="1">
    <source>
        <dbReference type="EMBL" id="EFX76214.1"/>
    </source>
</evidence>
<dbReference type="KEGG" id="dpx:DAPPUDRAFT_107214"/>
<organism evidence="1 2">
    <name type="scientific">Daphnia pulex</name>
    <name type="common">Water flea</name>
    <dbReference type="NCBI Taxonomy" id="6669"/>
    <lineage>
        <taxon>Eukaryota</taxon>
        <taxon>Metazoa</taxon>
        <taxon>Ecdysozoa</taxon>
        <taxon>Arthropoda</taxon>
        <taxon>Crustacea</taxon>
        <taxon>Branchiopoda</taxon>
        <taxon>Diplostraca</taxon>
        <taxon>Cladocera</taxon>
        <taxon>Anomopoda</taxon>
        <taxon>Daphniidae</taxon>
        <taxon>Daphnia</taxon>
    </lineage>
</organism>
<sequence>MTIDGQKGEKFEDYVDSLEAVNASRGYFTVHNARTKVDNFLDRKVMKSETGEPGAYCCYLRYLHNNQIAVYAEKIASRKQEALNLCYLEFAEKMFATGLIPAARA</sequence>
<gene>
    <name evidence="1" type="ORF">DAPPUDRAFT_107214</name>
</gene>
<name>E9GWC5_DAPPU</name>
<proteinExistence type="predicted"/>
<reference evidence="1 2" key="1">
    <citation type="journal article" date="2011" name="Science">
        <title>The ecoresponsive genome of Daphnia pulex.</title>
        <authorList>
            <person name="Colbourne J.K."/>
            <person name="Pfrender M.E."/>
            <person name="Gilbert D."/>
            <person name="Thomas W.K."/>
            <person name="Tucker A."/>
            <person name="Oakley T.H."/>
            <person name="Tokishita S."/>
            <person name="Aerts A."/>
            <person name="Arnold G.J."/>
            <person name="Basu M.K."/>
            <person name="Bauer D.J."/>
            <person name="Caceres C.E."/>
            <person name="Carmel L."/>
            <person name="Casola C."/>
            <person name="Choi J.H."/>
            <person name="Detter J.C."/>
            <person name="Dong Q."/>
            <person name="Dusheyko S."/>
            <person name="Eads B.D."/>
            <person name="Frohlich T."/>
            <person name="Geiler-Samerotte K.A."/>
            <person name="Gerlach D."/>
            <person name="Hatcher P."/>
            <person name="Jogdeo S."/>
            <person name="Krijgsveld J."/>
            <person name="Kriventseva E.V."/>
            <person name="Kultz D."/>
            <person name="Laforsch C."/>
            <person name="Lindquist E."/>
            <person name="Lopez J."/>
            <person name="Manak J.R."/>
            <person name="Muller J."/>
            <person name="Pangilinan J."/>
            <person name="Patwardhan R.P."/>
            <person name="Pitluck S."/>
            <person name="Pritham E.J."/>
            <person name="Rechtsteiner A."/>
            <person name="Rho M."/>
            <person name="Rogozin I.B."/>
            <person name="Sakarya O."/>
            <person name="Salamov A."/>
            <person name="Schaack S."/>
            <person name="Shapiro H."/>
            <person name="Shiga Y."/>
            <person name="Skalitzky C."/>
            <person name="Smith Z."/>
            <person name="Souvorov A."/>
            <person name="Sung W."/>
            <person name="Tang Z."/>
            <person name="Tsuchiya D."/>
            <person name="Tu H."/>
            <person name="Vos H."/>
            <person name="Wang M."/>
            <person name="Wolf Y.I."/>
            <person name="Yamagata H."/>
            <person name="Yamada T."/>
            <person name="Ye Y."/>
            <person name="Shaw J.R."/>
            <person name="Andrews J."/>
            <person name="Crease T.J."/>
            <person name="Tang H."/>
            <person name="Lucas S.M."/>
            <person name="Robertson H.M."/>
            <person name="Bork P."/>
            <person name="Koonin E.V."/>
            <person name="Zdobnov E.M."/>
            <person name="Grigoriev I.V."/>
            <person name="Lynch M."/>
            <person name="Boore J.L."/>
        </authorList>
    </citation>
    <scope>NUCLEOTIDE SEQUENCE [LARGE SCALE GENOMIC DNA]</scope>
</reference>
<evidence type="ECO:0000313" key="2">
    <source>
        <dbReference type="Proteomes" id="UP000000305"/>
    </source>
</evidence>
<dbReference type="AlphaFoldDB" id="E9GWC5"/>